<keyword evidence="9" id="KW-0540">Nuclease</keyword>
<dbReference type="PROSITE" id="PS51432">
    <property type="entry name" value="AP_NUCLEASE_F2_4"/>
    <property type="match status" value="1"/>
</dbReference>
<evidence type="ECO:0000256" key="6">
    <source>
        <dbReference type="ARBA" id="ARBA00022833"/>
    </source>
</evidence>
<evidence type="ECO:0000313" key="9">
    <source>
        <dbReference type="EMBL" id="CAA9383399.1"/>
    </source>
</evidence>
<dbReference type="EC" id="3.1.21.2" evidence="9"/>
<dbReference type="GO" id="GO:0003906">
    <property type="term" value="F:DNA-(apurinic or apyrimidinic site) endonuclease activity"/>
    <property type="evidence" value="ECO:0007669"/>
    <property type="project" value="TreeGrafter"/>
</dbReference>
<dbReference type="EMBL" id="CADCUT010000003">
    <property type="protein sequence ID" value="CAA9383399.1"/>
    <property type="molecule type" value="Genomic_DNA"/>
</dbReference>
<keyword evidence="3" id="KW-0479">Metal-binding</keyword>
<evidence type="ECO:0000256" key="2">
    <source>
        <dbReference type="ARBA" id="ARBA00005340"/>
    </source>
</evidence>
<dbReference type="InterPro" id="IPR018246">
    <property type="entry name" value="AP_endonuc_F2_Zn_BS"/>
</dbReference>
<dbReference type="Pfam" id="PF01261">
    <property type="entry name" value="AP_endonuc_2"/>
    <property type="match status" value="1"/>
</dbReference>
<dbReference type="Gene3D" id="3.20.20.150">
    <property type="entry name" value="Divalent-metal-dependent TIM barrel enzymes"/>
    <property type="match status" value="1"/>
</dbReference>
<evidence type="ECO:0000256" key="4">
    <source>
        <dbReference type="ARBA" id="ARBA00022763"/>
    </source>
</evidence>
<organism evidence="9">
    <name type="scientific">uncultured Rubrobacteraceae bacterium</name>
    <dbReference type="NCBI Taxonomy" id="349277"/>
    <lineage>
        <taxon>Bacteria</taxon>
        <taxon>Bacillati</taxon>
        <taxon>Actinomycetota</taxon>
        <taxon>Rubrobacteria</taxon>
        <taxon>Rubrobacterales</taxon>
        <taxon>Rubrobacteraceae</taxon>
        <taxon>environmental samples</taxon>
    </lineage>
</organism>
<dbReference type="GO" id="GO:0003677">
    <property type="term" value="F:DNA binding"/>
    <property type="evidence" value="ECO:0007669"/>
    <property type="project" value="InterPro"/>
</dbReference>
<keyword evidence="9" id="KW-0255">Endonuclease</keyword>
<dbReference type="CDD" id="cd00019">
    <property type="entry name" value="AP2Ec"/>
    <property type="match status" value="1"/>
</dbReference>
<comment type="cofactor">
    <cofactor evidence="1">
        <name>Zn(2+)</name>
        <dbReference type="ChEBI" id="CHEBI:29105"/>
    </cofactor>
</comment>
<dbReference type="GO" id="GO:0008270">
    <property type="term" value="F:zinc ion binding"/>
    <property type="evidence" value="ECO:0007669"/>
    <property type="project" value="InterPro"/>
</dbReference>
<dbReference type="InterPro" id="IPR036237">
    <property type="entry name" value="Xyl_isomerase-like_sf"/>
</dbReference>
<reference evidence="9" key="1">
    <citation type="submission" date="2020-02" db="EMBL/GenBank/DDBJ databases">
        <authorList>
            <person name="Meier V. D."/>
        </authorList>
    </citation>
    <scope>NUCLEOTIDE SEQUENCE</scope>
    <source>
        <strain evidence="9">AVDCRST_MAG03</strain>
    </source>
</reference>
<name>A0A6J4NF75_9ACTN</name>
<dbReference type="NCBIfam" id="TIGR00587">
    <property type="entry name" value="nfo"/>
    <property type="match status" value="1"/>
</dbReference>
<dbReference type="InterPro" id="IPR013022">
    <property type="entry name" value="Xyl_isomerase-like_TIM-brl"/>
</dbReference>
<keyword evidence="7" id="KW-0234">DNA repair</keyword>
<dbReference type="AlphaFoldDB" id="A0A6J4NF75"/>
<dbReference type="GO" id="GO:0008833">
    <property type="term" value="F:deoxyribonuclease IV (phage-T4-induced) activity"/>
    <property type="evidence" value="ECO:0007669"/>
    <property type="project" value="UniProtKB-EC"/>
</dbReference>
<evidence type="ECO:0000256" key="5">
    <source>
        <dbReference type="ARBA" id="ARBA00022801"/>
    </source>
</evidence>
<evidence type="ECO:0000259" key="8">
    <source>
        <dbReference type="Pfam" id="PF01261"/>
    </source>
</evidence>
<dbReference type="PROSITE" id="PS00731">
    <property type="entry name" value="AP_NUCLEASE_F2_3"/>
    <property type="match status" value="1"/>
</dbReference>
<keyword evidence="4" id="KW-0227">DNA damage</keyword>
<evidence type="ECO:0000256" key="7">
    <source>
        <dbReference type="ARBA" id="ARBA00023204"/>
    </source>
</evidence>
<sequence length="298" mass="31451">MRPERVRIFAVHERTNSIGRHLPTSGGLGKMLQNAEDLGCETVQVFISNPQGWAEPVLRPDAGEFVAGVRERGIFPTVAHAKYLINLASPKAELRERSVRALAAELSAAGEMGLDLVVVHSGSHGGDGERRGMDRLVEGLERARELAEASGRAAEPLVENSVGAGTQLCSTFDALGEVTRRAGVRACVDTAHAFVAGYDLAIPGGPRLVAAELQAALGDAVGLVHLNDAKNELGSHRDGHRKVGEGMIPAASWAELFAALPGVPVVMETPYEDPDADAEEVRLVKELAGGLRKAAAGR</sequence>
<dbReference type="InterPro" id="IPR001719">
    <property type="entry name" value="AP_endonuc_2"/>
</dbReference>
<gene>
    <name evidence="9" type="ORF">AVDCRST_MAG03-102</name>
</gene>
<comment type="similarity">
    <text evidence="2">Belongs to the AP endonuclease 2 family.</text>
</comment>
<keyword evidence="5 9" id="KW-0378">Hydrolase</keyword>
<dbReference type="GO" id="GO:0008081">
    <property type="term" value="F:phosphoric diester hydrolase activity"/>
    <property type="evidence" value="ECO:0007669"/>
    <property type="project" value="TreeGrafter"/>
</dbReference>
<evidence type="ECO:0000256" key="1">
    <source>
        <dbReference type="ARBA" id="ARBA00001947"/>
    </source>
</evidence>
<dbReference type="SMART" id="SM00518">
    <property type="entry name" value="AP2Ec"/>
    <property type="match status" value="1"/>
</dbReference>
<evidence type="ECO:0000256" key="3">
    <source>
        <dbReference type="ARBA" id="ARBA00022723"/>
    </source>
</evidence>
<feature type="domain" description="Xylose isomerase-like TIM barrel" evidence="8">
    <location>
        <begin position="32"/>
        <end position="282"/>
    </location>
</feature>
<keyword evidence="6" id="KW-0862">Zinc</keyword>
<dbReference type="PANTHER" id="PTHR21445">
    <property type="entry name" value="ENDONUCLEASE IV ENDODEOXYRIBONUCLEASE IV"/>
    <property type="match status" value="1"/>
</dbReference>
<dbReference type="SUPFAM" id="SSF51658">
    <property type="entry name" value="Xylose isomerase-like"/>
    <property type="match status" value="1"/>
</dbReference>
<protein>
    <submittedName>
        <fullName evidence="9">Endonuclease IV</fullName>
        <ecNumber evidence="9">3.1.21.2</ecNumber>
    </submittedName>
</protein>
<accession>A0A6J4NF75</accession>
<proteinExistence type="inferred from homology"/>
<dbReference type="PANTHER" id="PTHR21445:SF0">
    <property type="entry name" value="APURINIC-APYRIMIDINIC ENDONUCLEASE"/>
    <property type="match status" value="1"/>
</dbReference>
<dbReference type="GO" id="GO:0006284">
    <property type="term" value="P:base-excision repair"/>
    <property type="evidence" value="ECO:0007669"/>
    <property type="project" value="TreeGrafter"/>
</dbReference>
<dbReference type="PROSITE" id="PS00729">
    <property type="entry name" value="AP_NUCLEASE_F2_1"/>
    <property type="match status" value="1"/>
</dbReference>